<keyword evidence="1" id="KW-0472">Membrane</keyword>
<dbReference type="KEGG" id="rpne:NCTC8284_01041"/>
<keyword evidence="1" id="KW-0812">Transmembrane</keyword>
<proteinExistence type="predicted"/>
<keyword evidence="1" id="KW-1133">Transmembrane helix</keyword>
<name>A0A3S5ES11_9PAST</name>
<dbReference type="EMBL" id="LR134405">
    <property type="protein sequence ID" value="VEH65886.1"/>
    <property type="molecule type" value="Genomic_DNA"/>
</dbReference>
<sequence length="96" mass="11084">MIAYTFLSLFTIAAIIFIINSHYRWTYLFAISLFVFFFGGMLTLTGQWQRALNFSSVLFVALMLFHRLKFIITNNLYSFPIFSSSRLAKLGNPAPL</sequence>
<evidence type="ECO:0000313" key="3">
    <source>
        <dbReference type="Proteomes" id="UP000278733"/>
    </source>
</evidence>
<dbReference type="Proteomes" id="UP000278733">
    <property type="component" value="Chromosome"/>
</dbReference>
<gene>
    <name evidence="2" type="ORF">NCTC8284_01041</name>
</gene>
<dbReference type="AlphaFoldDB" id="A0A3S5ES11"/>
<feature type="transmembrane region" description="Helical" evidence="1">
    <location>
        <begin position="24"/>
        <end position="44"/>
    </location>
</feature>
<evidence type="ECO:0000256" key="1">
    <source>
        <dbReference type="SAM" id="Phobius"/>
    </source>
</evidence>
<feature type="transmembrane region" description="Helical" evidence="1">
    <location>
        <begin position="51"/>
        <end position="72"/>
    </location>
</feature>
<protein>
    <submittedName>
        <fullName evidence="2">Uncharacterized protein</fullName>
    </submittedName>
</protein>
<organism evidence="2 3">
    <name type="scientific">Rodentibacter pneumotropicus</name>
    <dbReference type="NCBI Taxonomy" id="758"/>
    <lineage>
        <taxon>Bacteria</taxon>
        <taxon>Pseudomonadati</taxon>
        <taxon>Pseudomonadota</taxon>
        <taxon>Gammaproteobacteria</taxon>
        <taxon>Pasteurellales</taxon>
        <taxon>Pasteurellaceae</taxon>
        <taxon>Rodentibacter</taxon>
    </lineage>
</organism>
<reference evidence="2 3" key="1">
    <citation type="submission" date="2018-12" db="EMBL/GenBank/DDBJ databases">
        <authorList>
            <consortium name="Pathogen Informatics"/>
        </authorList>
    </citation>
    <scope>NUCLEOTIDE SEQUENCE [LARGE SCALE GENOMIC DNA]</scope>
    <source>
        <strain evidence="2 3">NCTC8284</strain>
    </source>
</reference>
<evidence type="ECO:0000313" key="2">
    <source>
        <dbReference type="EMBL" id="VEH65886.1"/>
    </source>
</evidence>
<accession>A0A3S5ES11</accession>